<comment type="caution">
    <text evidence="2">The sequence shown here is derived from an EMBL/GenBank/DDBJ whole genome shotgun (WGS) entry which is preliminary data.</text>
</comment>
<name>A0A9N9L9N7_9HELO</name>
<gene>
    <name evidence="2" type="ORF">HYFRA_00010570</name>
</gene>
<evidence type="ECO:0000256" key="1">
    <source>
        <dbReference type="SAM" id="SignalP"/>
    </source>
</evidence>
<organism evidence="2 3">
    <name type="scientific">Hymenoscyphus fraxineus</name>
    <dbReference type="NCBI Taxonomy" id="746836"/>
    <lineage>
        <taxon>Eukaryota</taxon>
        <taxon>Fungi</taxon>
        <taxon>Dikarya</taxon>
        <taxon>Ascomycota</taxon>
        <taxon>Pezizomycotina</taxon>
        <taxon>Leotiomycetes</taxon>
        <taxon>Helotiales</taxon>
        <taxon>Helotiaceae</taxon>
        <taxon>Hymenoscyphus</taxon>
    </lineage>
</organism>
<feature type="chain" id="PRO_5040461804" evidence="1">
    <location>
        <begin position="19"/>
        <end position="120"/>
    </location>
</feature>
<evidence type="ECO:0000313" key="3">
    <source>
        <dbReference type="Proteomes" id="UP000696280"/>
    </source>
</evidence>
<dbReference type="AlphaFoldDB" id="A0A9N9L9N7"/>
<proteinExistence type="predicted"/>
<dbReference type="OrthoDB" id="2910287at2759"/>
<feature type="signal peptide" evidence="1">
    <location>
        <begin position="1"/>
        <end position="18"/>
    </location>
</feature>
<evidence type="ECO:0000313" key="2">
    <source>
        <dbReference type="EMBL" id="CAG8960092.1"/>
    </source>
</evidence>
<dbReference type="Proteomes" id="UP000696280">
    <property type="component" value="Unassembled WGS sequence"/>
</dbReference>
<protein>
    <submittedName>
        <fullName evidence="2">Uncharacterized protein</fullName>
    </submittedName>
</protein>
<accession>A0A9N9L9N7</accession>
<dbReference type="EMBL" id="CAJVRL010000096">
    <property type="protein sequence ID" value="CAG8960092.1"/>
    <property type="molecule type" value="Genomic_DNA"/>
</dbReference>
<dbReference type="Gene3D" id="2.60.20.10">
    <property type="entry name" value="Crystallins"/>
    <property type="match status" value="1"/>
</dbReference>
<sequence>MQFISTSLIAIMAAAVAAVPTPNATEVSATAATQLIDLWVDKDFLGLKFTGSSTVNTCNNLSGGFQDSVSSGKAKAGFRCTVWVDNDCLGTGFSFNTSPGSNLFPSWINDQSSSWKCVTA</sequence>
<reference evidence="2" key="1">
    <citation type="submission" date="2021-07" db="EMBL/GenBank/DDBJ databases">
        <authorList>
            <person name="Durling M."/>
        </authorList>
    </citation>
    <scope>NUCLEOTIDE SEQUENCE</scope>
</reference>
<keyword evidence="3" id="KW-1185">Reference proteome</keyword>
<keyword evidence="1" id="KW-0732">Signal</keyword>